<dbReference type="InterPro" id="IPR045584">
    <property type="entry name" value="Pilin-like"/>
</dbReference>
<evidence type="ECO:0000256" key="1">
    <source>
        <dbReference type="SAM" id="Phobius"/>
    </source>
</evidence>
<keyword evidence="4" id="KW-1185">Reference proteome</keyword>
<evidence type="ECO:0000313" key="4">
    <source>
        <dbReference type="Proteomes" id="UP000503447"/>
    </source>
</evidence>
<dbReference type="SUPFAM" id="SSF54523">
    <property type="entry name" value="Pili subunits"/>
    <property type="match status" value="1"/>
</dbReference>
<dbReference type="InterPro" id="IPR027558">
    <property type="entry name" value="Pre_pil_HX9DG_C"/>
</dbReference>
<dbReference type="PROSITE" id="PS00409">
    <property type="entry name" value="PROKAR_NTER_METHYL"/>
    <property type="match status" value="1"/>
</dbReference>
<gene>
    <name evidence="3" type="ORF">FTUN_8617</name>
</gene>
<dbReference type="NCBIfam" id="TIGR02532">
    <property type="entry name" value="IV_pilin_GFxxxE"/>
    <property type="match status" value="1"/>
</dbReference>
<dbReference type="Proteomes" id="UP000503447">
    <property type="component" value="Chromosome"/>
</dbReference>
<dbReference type="Pfam" id="PF07596">
    <property type="entry name" value="SBP_bac_10"/>
    <property type="match status" value="1"/>
</dbReference>
<dbReference type="KEGG" id="ftj:FTUN_8617"/>
<dbReference type="PANTHER" id="PTHR30093">
    <property type="entry name" value="GENERAL SECRETION PATHWAY PROTEIN G"/>
    <property type="match status" value="1"/>
</dbReference>
<dbReference type="InterPro" id="IPR012902">
    <property type="entry name" value="N_methyl_site"/>
</dbReference>
<accession>A0A6M5Z3Y7</accession>
<dbReference type="RefSeq" id="WP_171475618.1">
    <property type="nucleotide sequence ID" value="NZ_CP053452.2"/>
</dbReference>
<keyword evidence="1" id="KW-1133">Transmembrane helix</keyword>
<proteinExistence type="predicted"/>
<dbReference type="AlphaFoldDB" id="A0A6M5Z3Y7"/>
<feature type="transmembrane region" description="Helical" evidence="1">
    <location>
        <begin position="12"/>
        <end position="32"/>
    </location>
</feature>
<feature type="domain" description="DUF1559" evidence="2">
    <location>
        <begin position="33"/>
        <end position="295"/>
    </location>
</feature>
<protein>
    <recommendedName>
        <fullName evidence="2">DUF1559 domain-containing protein</fullName>
    </recommendedName>
</protein>
<dbReference type="Gene3D" id="3.30.700.10">
    <property type="entry name" value="Glycoprotein, Type 4 Pilin"/>
    <property type="match status" value="1"/>
</dbReference>
<organism evidence="3 4">
    <name type="scientific">Frigoriglobus tundricola</name>
    <dbReference type="NCBI Taxonomy" id="2774151"/>
    <lineage>
        <taxon>Bacteria</taxon>
        <taxon>Pseudomonadati</taxon>
        <taxon>Planctomycetota</taxon>
        <taxon>Planctomycetia</taxon>
        <taxon>Gemmatales</taxon>
        <taxon>Gemmataceae</taxon>
        <taxon>Frigoriglobus</taxon>
    </lineage>
</organism>
<reference evidence="4" key="1">
    <citation type="submission" date="2020-05" db="EMBL/GenBank/DDBJ databases">
        <title>Frigoriglobus tundricola gen. nov., sp. nov., a psychrotolerant cellulolytic planctomycete of the family Gemmataceae with two divergent copies of 16S rRNA gene.</title>
        <authorList>
            <person name="Kulichevskaya I.S."/>
            <person name="Ivanova A.A."/>
            <person name="Naumoff D.G."/>
            <person name="Beletsky A.V."/>
            <person name="Rijpstra W.I.C."/>
            <person name="Sinninghe Damste J.S."/>
            <person name="Mardanov A.V."/>
            <person name="Ravin N.V."/>
            <person name="Dedysh S.N."/>
        </authorList>
    </citation>
    <scope>NUCLEOTIDE SEQUENCE [LARGE SCALE GENOMIC DNA]</scope>
    <source>
        <strain evidence="4">PL17</strain>
    </source>
</reference>
<dbReference type="NCBIfam" id="TIGR04294">
    <property type="entry name" value="pre_pil_HX9DG"/>
    <property type="match status" value="1"/>
</dbReference>
<dbReference type="Pfam" id="PF07963">
    <property type="entry name" value="N_methyl"/>
    <property type="match status" value="1"/>
</dbReference>
<evidence type="ECO:0000313" key="3">
    <source>
        <dbReference type="EMBL" id="QJX00979.1"/>
    </source>
</evidence>
<evidence type="ECO:0000259" key="2">
    <source>
        <dbReference type="Pfam" id="PF07596"/>
    </source>
</evidence>
<dbReference type="InterPro" id="IPR011453">
    <property type="entry name" value="DUF1559"/>
</dbReference>
<dbReference type="EMBL" id="CP053452">
    <property type="protein sequence ID" value="QJX00979.1"/>
    <property type="molecule type" value="Genomic_DNA"/>
</dbReference>
<keyword evidence="1" id="KW-0812">Transmembrane</keyword>
<sequence length="316" mass="33006">MPRSRPQGFTLIELLVVIAIIAILIGLLLPAVQKVREAAARMSCQNNLKQITLGYFNQESALGYFPYSGSNGGPPNGPGVNPAPFGWGLNILTAIEQDNLFKQYDATQQPFALLGGPANNQAVSATRIKVFTCPSNPDSSGPAVTYTLPGYASWVGMPGDYGPIQSVSASLAGSIGGFPTGNLKGMFQVDVKTRIADVTDGLSNTIMMPEIAGRPYLWLAGKKQPYPSSFTYYNGSGLWNDATCSNASLSGSAADGTPSALTCVVNCSNDLGLYSFHTGVTNVGMGDGSVRALTSGTSVFNVAALVTRANGEVISE</sequence>
<dbReference type="PANTHER" id="PTHR30093:SF2">
    <property type="entry name" value="TYPE II SECRETION SYSTEM PROTEIN H"/>
    <property type="match status" value="1"/>
</dbReference>
<name>A0A6M5Z3Y7_9BACT</name>
<keyword evidence="1" id="KW-0472">Membrane</keyword>